<comment type="similarity">
    <text evidence="1 2">Belongs to the calycin superfamily. Lipocalin family.</text>
</comment>
<sequence length="197" mass="22299">MNSLSILLVFVASVAADKIPDFVVPGKCASVDRNKLWAEQTPNRNNYAGVWYQFALTNNPYQLIEKCVRNEYSFDGEQFVITSTGIAYDGNLLKRNGKLYPNPFGEPHLSIDYENSFAAPLVILETDYSNYACLYSCIDYNFGYHSDFSFIFSRSANLAEQYVKKCEAAFKNINVDTTRFVKTVQGSSCPYDTQKTL</sequence>
<gene>
    <name evidence="5" type="primary">Crc1-L5</name>
    <name evidence="4" type="synonym">Crc1-L6</name>
    <name evidence="5" type="ORF">Hamer_G027612</name>
    <name evidence="4" type="ORF">Hamer_G031195</name>
</gene>
<evidence type="ECO:0000313" key="4">
    <source>
        <dbReference type="EMBL" id="KAG7160784.1"/>
    </source>
</evidence>
<evidence type="ECO:0000313" key="5">
    <source>
        <dbReference type="EMBL" id="KAG7166898.1"/>
    </source>
</evidence>
<dbReference type="AlphaFoldDB" id="A0A8J5MWW5"/>
<dbReference type="PANTHER" id="PTHR10612">
    <property type="entry name" value="APOLIPOPROTEIN D"/>
    <property type="match status" value="1"/>
</dbReference>
<evidence type="ECO:0000256" key="1">
    <source>
        <dbReference type="ARBA" id="ARBA00006889"/>
    </source>
</evidence>
<dbReference type="Proteomes" id="UP000747542">
    <property type="component" value="Unassembled WGS sequence"/>
</dbReference>
<dbReference type="EMBL" id="JAHLQT010030720">
    <property type="protein sequence ID" value="KAG7160784.1"/>
    <property type="molecule type" value="Genomic_DNA"/>
</dbReference>
<dbReference type="GO" id="GO:0006629">
    <property type="term" value="P:lipid metabolic process"/>
    <property type="evidence" value="ECO:0007669"/>
    <property type="project" value="TreeGrafter"/>
</dbReference>
<dbReference type="OrthoDB" id="6339451at2759"/>
<protein>
    <submittedName>
        <fullName evidence="5">Crustacyanin-C1 subunit-like 5</fullName>
    </submittedName>
    <submittedName>
        <fullName evidence="4">Crustacyanin-C1 subunit-like 6</fullName>
    </submittedName>
</protein>
<evidence type="ECO:0000313" key="6">
    <source>
        <dbReference type="Proteomes" id="UP000747542"/>
    </source>
</evidence>
<feature type="domain" description="Lipocalin/cytosolic fatty-acid binding" evidence="3">
    <location>
        <begin position="48"/>
        <end position="185"/>
    </location>
</feature>
<name>A0A8J5MWW5_HOMAM</name>
<dbReference type="Pfam" id="PF00061">
    <property type="entry name" value="Lipocalin"/>
    <property type="match status" value="1"/>
</dbReference>
<organism evidence="5 6">
    <name type="scientific">Homarus americanus</name>
    <name type="common">American lobster</name>
    <dbReference type="NCBI Taxonomy" id="6706"/>
    <lineage>
        <taxon>Eukaryota</taxon>
        <taxon>Metazoa</taxon>
        <taxon>Ecdysozoa</taxon>
        <taxon>Arthropoda</taxon>
        <taxon>Crustacea</taxon>
        <taxon>Multicrustacea</taxon>
        <taxon>Malacostraca</taxon>
        <taxon>Eumalacostraca</taxon>
        <taxon>Eucarida</taxon>
        <taxon>Decapoda</taxon>
        <taxon>Pleocyemata</taxon>
        <taxon>Astacidea</taxon>
        <taxon>Nephropoidea</taxon>
        <taxon>Nephropidae</taxon>
        <taxon>Homarus</taxon>
    </lineage>
</organism>
<dbReference type="EMBL" id="JAHLQT010021988">
    <property type="protein sequence ID" value="KAG7166898.1"/>
    <property type="molecule type" value="Genomic_DNA"/>
</dbReference>
<dbReference type="CDD" id="cd19436">
    <property type="entry name" value="lipocalin_crustacyanin"/>
    <property type="match status" value="1"/>
</dbReference>
<dbReference type="InterPro" id="IPR000566">
    <property type="entry name" value="Lipocln_cytosolic_FA-bd_dom"/>
</dbReference>
<keyword evidence="6" id="KW-1185">Reference proteome</keyword>
<dbReference type="PANTHER" id="PTHR10612:SF34">
    <property type="entry name" value="APOLIPOPROTEIN D"/>
    <property type="match status" value="1"/>
</dbReference>
<dbReference type="GO" id="GO:0000302">
    <property type="term" value="P:response to reactive oxygen species"/>
    <property type="evidence" value="ECO:0007669"/>
    <property type="project" value="TreeGrafter"/>
</dbReference>
<evidence type="ECO:0000259" key="3">
    <source>
        <dbReference type="Pfam" id="PF00061"/>
    </source>
</evidence>
<comment type="caution">
    <text evidence="5">The sequence shown here is derived from an EMBL/GenBank/DDBJ whole genome shotgun (WGS) entry which is preliminary data.</text>
</comment>
<keyword evidence="2" id="KW-0732">Signal</keyword>
<proteinExistence type="inferred from homology"/>
<feature type="signal peptide" evidence="2">
    <location>
        <begin position="1"/>
        <end position="16"/>
    </location>
</feature>
<accession>A0A8J5MWW5</accession>
<dbReference type="GO" id="GO:0005737">
    <property type="term" value="C:cytoplasm"/>
    <property type="evidence" value="ECO:0007669"/>
    <property type="project" value="TreeGrafter"/>
</dbReference>
<feature type="chain" id="PRO_5045014524" evidence="2">
    <location>
        <begin position="17"/>
        <end position="197"/>
    </location>
</feature>
<dbReference type="InterPro" id="IPR022271">
    <property type="entry name" value="Lipocalin_ApoD"/>
</dbReference>
<reference evidence="5" key="1">
    <citation type="journal article" date="2021" name="Sci. Adv.">
        <title>The American lobster genome reveals insights on longevity, neural, and immune adaptations.</title>
        <authorList>
            <person name="Polinski J.M."/>
            <person name="Zimin A.V."/>
            <person name="Clark K.F."/>
            <person name="Kohn A.B."/>
            <person name="Sadowski N."/>
            <person name="Timp W."/>
            <person name="Ptitsyn A."/>
            <person name="Khanna P."/>
            <person name="Romanova D.Y."/>
            <person name="Williams P."/>
            <person name="Greenwood S.J."/>
            <person name="Moroz L.L."/>
            <person name="Walt D.R."/>
            <person name="Bodnar A.G."/>
        </authorList>
    </citation>
    <scope>NUCLEOTIDE SEQUENCE</scope>
    <source>
        <strain evidence="5">GMGI-L3</strain>
    </source>
</reference>
<evidence type="ECO:0000256" key="2">
    <source>
        <dbReference type="PIRNR" id="PIRNR036893"/>
    </source>
</evidence>
<dbReference type="PIRSF" id="PIRSF036893">
    <property type="entry name" value="Lipocalin_ApoD"/>
    <property type="match status" value="1"/>
</dbReference>